<feature type="region of interest" description="Disordered" evidence="1">
    <location>
        <begin position="311"/>
        <end position="342"/>
    </location>
</feature>
<keyword evidence="2" id="KW-1133">Transmembrane helix</keyword>
<dbReference type="Proteomes" id="UP001215598">
    <property type="component" value="Unassembled WGS sequence"/>
</dbReference>
<evidence type="ECO:0000256" key="1">
    <source>
        <dbReference type="SAM" id="MobiDB-lite"/>
    </source>
</evidence>
<evidence type="ECO:0000313" key="4">
    <source>
        <dbReference type="Proteomes" id="UP001215598"/>
    </source>
</evidence>
<keyword evidence="2" id="KW-0472">Membrane</keyword>
<feature type="region of interest" description="Disordered" evidence="1">
    <location>
        <begin position="1"/>
        <end position="179"/>
    </location>
</feature>
<reference evidence="3" key="1">
    <citation type="submission" date="2023-03" db="EMBL/GenBank/DDBJ databases">
        <title>Massive genome expansion in bonnet fungi (Mycena s.s.) driven by repeated elements and novel gene families across ecological guilds.</title>
        <authorList>
            <consortium name="Lawrence Berkeley National Laboratory"/>
            <person name="Harder C.B."/>
            <person name="Miyauchi S."/>
            <person name="Viragh M."/>
            <person name="Kuo A."/>
            <person name="Thoen E."/>
            <person name="Andreopoulos B."/>
            <person name="Lu D."/>
            <person name="Skrede I."/>
            <person name="Drula E."/>
            <person name="Henrissat B."/>
            <person name="Morin E."/>
            <person name="Kohler A."/>
            <person name="Barry K."/>
            <person name="LaButti K."/>
            <person name="Morin E."/>
            <person name="Salamov A."/>
            <person name="Lipzen A."/>
            <person name="Mereny Z."/>
            <person name="Hegedus B."/>
            <person name="Baldrian P."/>
            <person name="Stursova M."/>
            <person name="Weitz H."/>
            <person name="Taylor A."/>
            <person name="Grigoriev I.V."/>
            <person name="Nagy L.G."/>
            <person name="Martin F."/>
            <person name="Kauserud H."/>
        </authorList>
    </citation>
    <scope>NUCLEOTIDE SEQUENCE</scope>
    <source>
        <strain evidence="3">CBHHK182m</strain>
    </source>
</reference>
<proteinExistence type="predicted"/>
<name>A0AAD7KI71_9AGAR</name>
<gene>
    <name evidence="3" type="ORF">B0H16DRAFT_25759</name>
</gene>
<protein>
    <submittedName>
        <fullName evidence="3">Uncharacterized protein</fullName>
    </submittedName>
</protein>
<feature type="compositionally biased region" description="Low complexity" evidence="1">
    <location>
        <begin position="47"/>
        <end position="76"/>
    </location>
</feature>
<evidence type="ECO:0000313" key="3">
    <source>
        <dbReference type="EMBL" id="KAJ7786278.1"/>
    </source>
</evidence>
<sequence>MSVTVLGPPPLKTPTAPDSASSTPIPPVKTTTTPDSALSTPLPPVKAPTAPDSVPTTTTDSASSTPIPPVKTTTTPDSALSTPLPPVKAPTAPDSVPTTTTMSSSSAKSAPDDALNSSSSASPSHALVTSSSSSKSSAAVKTSGRSTDASPASPIGHSSSADPASSPASPPPTSPIHQQVSFTGTITSTITDPPSTLAKPSFISVLESNGKITFTAPPLVTILSSSREPNGSFVTFTHVVANPTGFSQAISGGHASFFSNAGAVAGVFLVVGGILTAIAAFGIFIMCRRRRRKRERHRRWLISINRPRSVMDDPFQSPRSAPNPPIRVVPPEWDTEHRQEMSESGLGLYNVPQREQAEEQHGQYAEPQHFEQLQAYYDGANLPHQNIGLAISTDVNRSKPSLAQSSPSVYPPSLPPANDDRLVEEAPPPQRRYSSDASVAPPRPRRSHLREPSKGPLITPPSSVSSHSPVSEFGGPFGFTSLDSDRAPVQPGSPQLNEIMGRRTLLDVRPRSRDNNQ</sequence>
<feature type="compositionally biased region" description="Low complexity" evidence="1">
    <location>
        <begin position="93"/>
        <end position="143"/>
    </location>
</feature>
<feature type="compositionally biased region" description="Low complexity" evidence="1">
    <location>
        <begin position="158"/>
        <end position="167"/>
    </location>
</feature>
<evidence type="ECO:0000256" key="2">
    <source>
        <dbReference type="SAM" id="Phobius"/>
    </source>
</evidence>
<dbReference type="EMBL" id="JARKIB010000001">
    <property type="protein sequence ID" value="KAJ7786278.1"/>
    <property type="molecule type" value="Genomic_DNA"/>
</dbReference>
<accession>A0AAD7KI71</accession>
<feature type="transmembrane region" description="Helical" evidence="2">
    <location>
        <begin position="263"/>
        <end position="287"/>
    </location>
</feature>
<feature type="region of interest" description="Disordered" evidence="1">
    <location>
        <begin position="398"/>
        <end position="517"/>
    </location>
</feature>
<comment type="caution">
    <text evidence="3">The sequence shown here is derived from an EMBL/GenBank/DDBJ whole genome shotgun (WGS) entry which is preliminary data.</text>
</comment>
<feature type="compositionally biased region" description="Low complexity" evidence="1">
    <location>
        <begin position="460"/>
        <end position="471"/>
    </location>
</feature>
<keyword evidence="2" id="KW-0812">Transmembrane</keyword>
<dbReference type="AlphaFoldDB" id="A0AAD7KI71"/>
<organism evidence="3 4">
    <name type="scientific">Mycena metata</name>
    <dbReference type="NCBI Taxonomy" id="1033252"/>
    <lineage>
        <taxon>Eukaryota</taxon>
        <taxon>Fungi</taxon>
        <taxon>Dikarya</taxon>
        <taxon>Basidiomycota</taxon>
        <taxon>Agaricomycotina</taxon>
        <taxon>Agaricomycetes</taxon>
        <taxon>Agaricomycetidae</taxon>
        <taxon>Agaricales</taxon>
        <taxon>Marasmiineae</taxon>
        <taxon>Mycenaceae</taxon>
        <taxon>Mycena</taxon>
    </lineage>
</organism>
<feature type="compositionally biased region" description="Basic and acidic residues" evidence="1">
    <location>
        <begin position="500"/>
        <end position="517"/>
    </location>
</feature>
<keyword evidence="4" id="KW-1185">Reference proteome</keyword>